<dbReference type="RefSeq" id="WP_073330083.1">
    <property type="nucleotide sequence ID" value="NZ_FQYO01000003.1"/>
</dbReference>
<sequence length="603" mass="64788">MAQFIVYDTAQSNSGNTSFKLVLRWGACADEDVADQADGGTEVARAVTVDLDALYGQNPNNIPKVYYHPGADQFVAGTEVVEDASVRGYATGENYAAGSNFENEARNPWDMRAGFYGLSTNAAKAGVQSLRLDAHSAARIYPLLQPIEVAEGEVLFFRIWVRANSAYDGGGQNLSKLRIANAQTDALLGEIGYAASDFAARNEWVKKTLTFTVPAGVTEILPQLTADHTAGLLYIDLVKIVKRKTEEDLDDAAVKGRNVDRPSLLTDLAGDDTPFVKDTNISGQLKGAKIWTPTLALPDRENLLSDPEMEDPAAWGFPSLTRVRPGSPLWRSQYALVLSGAAGDFVVINSGLFIAEPDERFFAQAQGQVMAGTGRVGAQIQWFDKDLVSLGFSAVGSGIANAGVPWTFKTNGAVAPAGTYYGRLQLIKYNDGATEVRVGGPVVRRKVKRDLVMAAAVGTIEIEADATTIQQYGVGSGHALSGITSRVLVSFDVNRQQGYRTSLISSFDINIQGMSPTSDRARIRHWIERAGVELKGTSMHLQRSGQGGDGDLTFAGPFVVRLTDNNSVGGVVQYRSRLEVISIPAGATINISNVDLSAEQVLR</sequence>
<keyword evidence="2" id="KW-1185">Reference proteome</keyword>
<protein>
    <submittedName>
        <fullName evidence="1">Uncharacterized protein</fullName>
    </submittedName>
</protein>
<dbReference type="EMBL" id="FQYO01000003">
    <property type="protein sequence ID" value="SHI91185.1"/>
    <property type="molecule type" value="Genomic_DNA"/>
</dbReference>
<reference evidence="1 2" key="1">
    <citation type="submission" date="2016-11" db="EMBL/GenBank/DDBJ databases">
        <authorList>
            <person name="Jaros S."/>
            <person name="Januszkiewicz K."/>
            <person name="Wedrychowicz H."/>
        </authorList>
    </citation>
    <scope>NUCLEOTIDE SEQUENCE [LARGE SCALE GENOMIC DNA]</scope>
    <source>
        <strain evidence="1 2">DSM 100565</strain>
    </source>
</reference>
<proteinExistence type="predicted"/>
<gene>
    <name evidence="1" type="ORF">SAMN05444417_2283</name>
</gene>
<accession>A0A1M6F0J8</accession>
<evidence type="ECO:0000313" key="1">
    <source>
        <dbReference type="EMBL" id="SHI91185.1"/>
    </source>
</evidence>
<evidence type="ECO:0000313" key="2">
    <source>
        <dbReference type="Proteomes" id="UP000184292"/>
    </source>
</evidence>
<dbReference type="STRING" id="1447782.SAMN05444417_2283"/>
<dbReference type="Gene3D" id="2.60.120.260">
    <property type="entry name" value="Galactose-binding domain-like"/>
    <property type="match status" value="1"/>
</dbReference>
<dbReference type="Proteomes" id="UP000184292">
    <property type="component" value="Unassembled WGS sequence"/>
</dbReference>
<dbReference type="AlphaFoldDB" id="A0A1M6F0J8"/>
<organism evidence="1 2">
    <name type="scientific">Wenxinia saemankumensis</name>
    <dbReference type="NCBI Taxonomy" id="1447782"/>
    <lineage>
        <taxon>Bacteria</taxon>
        <taxon>Pseudomonadati</taxon>
        <taxon>Pseudomonadota</taxon>
        <taxon>Alphaproteobacteria</taxon>
        <taxon>Rhodobacterales</taxon>
        <taxon>Roseobacteraceae</taxon>
        <taxon>Wenxinia</taxon>
    </lineage>
</organism>
<name>A0A1M6F0J8_9RHOB</name>